<dbReference type="InterPro" id="IPR036010">
    <property type="entry name" value="2Fe-2S_ferredoxin-like_sf"/>
</dbReference>
<feature type="domain" description="FAD-binding FR-type" evidence="9">
    <location>
        <begin position="1"/>
        <end position="102"/>
    </location>
</feature>
<dbReference type="SUPFAM" id="SSF54292">
    <property type="entry name" value="2Fe-2S ferredoxin-like"/>
    <property type="match status" value="1"/>
</dbReference>
<evidence type="ECO:0000256" key="6">
    <source>
        <dbReference type="ARBA" id="ARBA00023004"/>
    </source>
</evidence>
<evidence type="ECO:0000256" key="4">
    <source>
        <dbReference type="ARBA" id="ARBA00022723"/>
    </source>
</evidence>
<evidence type="ECO:0000256" key="7">
    <source>
        <dbReference type="ARBA" id="ARBA00023014"/>
    </source>
</evidence>
<dbReference type="Gene3D" id="3.10.20.30">
    <property type="match status" value="1"/>
</dbReference>
<dbReference type="CDD" id="cd00207">
    <property type="entry name" value="fer2"/>
    <property type="match status" value="1"/>
</dbReference>
<dbReference type="InterPro" id="IPR017927">
    <property type="entry name" value="FAD-bd_FR_type"/>
</dbReference>
<keyword evidence="2" id="KW-0285">Flavoprotein</keyword>
<evidence type="ECO:0000256" key="2">
    <source>
        <dbReference type="ARBA" id="ARBA00022630"/>
    </source>
</evidence>
<dbReference type="InterPro" id="IPR039261">
    <property type="entry name" value="FNR_nucleotide-bd"/>
</dbReference>
<keyword evidence="6" id="KW-0408">Iron</keyword>
<evidence type="ECO:0000313" key="10">
    <source>
        <dbReference type="EMBL" id="MFD1305591.1"/>
    </source>
</evidence>
<dbReference type="PRINTS" id="PR00409">
    <property type="entry name" value="PHDIOXRDTASE"/>
</dbReference>
<comment type="cofactor">
    <cofactor evidence="1">
        <name>FAD</name>
        <dbReference type="ChEBI" id="CHEBI:57692"/>
    </cofactor>
</comment>
<keyword evidence="5" id="KW-0560">Oxidoreductase</keyword>
<accession>A0ABW3X934</accession>
<dbReference type="CDD" id="cd06185">
    <property type="entry name" value="PDR_like"/>
    <property type="match status" value="1"/>
</dbReference>
<dbReference type="PROSITE" id="PS51384">
    <property type="entry name" value="FAD_FR"/>
    <property type="match status" value="1"/>
</dbReference>
<evidence type="ECO:0000256" key="5">
    <source>
        <dbReference type="ARBA" id="ARBA00023002"/>
    </source>
</evidence>
<comment type="caution">
    <text evidence="10">The sequence shown here is derived from an EMBL/GenBank/DDBJ whole genome shotgun (WGS) entry which is preliminary data.</text>
</comment>
<organism evidence="10 11">
    <name type="scientific">Streptomyces kaempferi</name>
    <dbReference type="NCBI Taxonomy" id="333725"/>
    <lineage>
        <taxon>Bacteria</taxon>
        <taxon>Bacillati</taxon>
        <taxon>Actinomycetota</taxon>
        <taxon>Actinomycetes</taxon>
        <taxon>Kitasatosporales</taxon>
        <taxon>Streptomycetaceae</taxon>
        <taxon>Streptomyces</taxon>
    </lineage>
</organism>
<dbReference type="Pfam" id="PF00111">
    <property type="entry name" value="Fer2"/>
    <property type="match status" value="1"/>
</dbReference>
<name>A0ABW3X934_9ACTN</name>
<feature type="domain" description="2Fe-2S ferredoxin-type" evidence="8">
    <location>
        <begin position="232"/>
        <end position="317"/>
    </location>
</feature>
<dbReference type="Gene3D" id="3.40.50.80">
    <property type="entry name" value="Nucleotide-binding domain of ferredoxin-NADP reductase (FNR) module"/>
    <property type="match status" value="1"/>
</dbReference>
<dbReference type="InterPro" id="IPR017938">
    <property type="entry name" value="Riboflavin_synthase-like_b-brl"/>
</dbReference>
<keyword evidence="11" id="KW-1185">Reference proteome</keyword>
<dbReference type="Gene3D" id="2.40.30.10">
    <property type="entry name" value="Translation factors"/>
    <property type="match status" value="1"/>
</dbReference>
<dbReference type="PROSITE" id="PS51085">
    <property type="entry name" value="2FE2S_FER_2"/>
    <property type="match status" value="1"/>
</dbReference>
<sequence>MIETFVRNTVRAAESVRLLELGPADGIPLPGFGAGDHIDVTLAPGLTRSYSLVGTPERDPSSYRIAVALDPESRGGSRAVHESVHTGSRLVISEPAGGFRLMESAPHSVLIAGGIGITPILSMARRLTQLEAPWEVHYAARSRHAAAFLPELSALADSGAGGLRTYFADEDGPRALKIASLVADTSGEPHLYCCGPASMLADFEEATRGLGPDRVHLERFRGDLPPAVDGGFTVELARSGKALGIAPGATILDAVLDAGVDVDFSCMEGICGSCRTRVLAGEPEHRDTVLSAEERAAGDTMMICCSGTKGTRLVLDL</sequence>
<dbReference type="InterPro" id="IPR012675">
    <property type="entry name" value="Beta-grasp_dom_sf"/>
</dbReference>
<evidence type="ECO:0000256" key="1">
    <source>
        <dbReference type="ARBA" id="ARBA00001974"/>
    </source>
</evidence>
<evidence type="ECO:0000256" key="3">
    <source>
        <dbReference type="ARBA" id="ARBA00022714"/>
    </source>
</evidence>
<dbReference type="PANTHER" id="PTHR47354:SF1">
    <property type="entry name" value="CARNITINE MONOOXYGENASE REDUCTASE SUBUNIT"/>
    <property type="match status" value="1"/>
</dbReference>
<dbReference type="RefSeq" id="WP_329285891.1">
    <property type="nucleotide sequence ID" value="NZ_JBHSKH010000026.1"/>
</dbReference>
<keyword evidence="7" id="KW-0411">Iron-sulfur</keyword>
<dbReference type="SUPFAM" id="SSF63380">
    <property type="entry name" value="Riboflavin synthase domain-like"/>
    <property type="match status" value="1"/>
</dbReference>
<dbReference type="SUPFAM" id="SSF52343">
    <property type="entry name" value="Ferredoxin reductase-like, C-terminal NADP-linked domain"/>
    <property type="match status" value="1"/>
</dbReference>
<dbReference type="EMBL" id="JBHTMM010000006">
    <property type="protein sequence ID" value="MFD1305591.1"/>
    <property type="molecule type" value="Genomic_DNA"/>
</dbReference>
<dbReference type="PROSITE" id="PS00197">
    <property type="entry name" value="2FE2S_FER_1"/>
    <property type="match status" value="1"/>
</dbReference>
<evidence type="ECO:0000313" key="11">
    <source>
        <dbReference type="Proteomes" id="UP001597058"/>
    </source>
</evidence>
<dbReference type="InterPro" id="IPR006058">
    <property type="entry name" value="2Fe2S_fd_BS"/>
</dbReference>
<evidence type="ECO:0000259" key="9">
    <source>
        <dbReference type="PROSITE" id="PS51384"/>
    </source>
</evidence>
<protein>
    <submittedName>
        <fullName evidence="10">PDR/VanB family oxidoreductase</fullName>
    </submittedName>
</protein>
<dbReference type="PANTHER" id="PTHR47354">
    <property type="entry name" value="NADH OXIDOREDUCTASE HCR"/>
    <property type="match status" value="1"/>
</dbReference>
<dbReference type="InterPro" id="IPR001433">
    <property type="entry name" value="OxRdtase_FAD/NAD-bd"/>
</dbReference>
<proteinExistence type="predicted"/>
<dbReference type="Proteomes" id="UP001597058">
    <property type="component" value="Unassembled WGS sequence"/>
</dbReference>
<keyword evidence="4" id="KW-0479">Metal-binding</keyword>
<keyword evidence="3" id="KW-0001">2Fe-2S</keyword>
<reference evidence="11" key="1">
    <citation type="journal article" date="2019" name="Int. J. Syst. Evol. Microbiol.">
        <title>The Global Catalogue of Microorganisms (GCM) 10K type strain sequencing project: providing services to taxonomists for standard genome sequencing and annotation.</title>
        <authorList>
            <consortium name="The Broad Institute Genomics Platform"/>
            <consortium name="The Broad Institute Genome Sequencing Center for Infectious Disease"/>
            <person name="Wu L."/>
            <person name="Ma J."/>
        </authorList>
    </citation>
    <scope>NUCLEOTIDE SEQUENCE [LARGE SCALE GENOMIC DNA]</scope>
    <source>
        <strain evidence="11">CGMCC 4.7020</strain>
    </source>
</reference>
<dbReference type="InterPro" id="IPR001041">
    <property type="entry name" value="2Fe-2S_ferredoxin-type"/>
</dbReference>
<evidence type="ECO:0000259" key="8">
    <source>
        <dbReference type="PROSITE" id="PS51085"/>
    </source>
</evidence>
<dbReference type="InterPro" id="IPR050415">
    <property type="entry name" value="MRET"/>
</dbReference>
<dbReference type="Pfam" id="PF00175">
    <property type="entry name" value="NAD_binding_1"/>
    <property type="match status" value="1"/>
</dbReference>
<gene>
    <name evidence="10" type="ORF">ACFQ5X_07000</name>
</gene>